<evidence type="ECO:0000313" key="2">
    <source>
        <dbReference type="EMBL" id="RJQ82757.1"/>
    </source>
</evidence>
<name>A0A419HZS5_9PSEU</name>
<dbReference type="EMBL" id="QZFV01000099">
    <property type="protein sequence ID" value="RJQ82757.1"/>
    <property type="molecule type" value="Genomic_DNA"/>
</dbReference>
<keyword evidence="3" id="KW-1185">Reference proteome</keyword>
<gene>
    <name evidence="2" type="ORF">D5S19_21290</name>
</gene>
<dbReference type="Proteomes" id="UP000285112">
    <property type="component" value="Unassembled WGS sequence"/>
</dbReference>
<comment type="caution">
    <text evidence="2">The sequence shown here is derived from an EMBL/GenBank/DDBJ whole genome shotgun (WGS) entry which is preliminary data.</text>
</comment>
<dbReference type="AlphaFoldDB" id="A0A419HZS5"/>
<feature type="region of interest" description="Disordered" evidence="1">
    <location>
        <begin position="31"/>
        <end position="53"/>
    </location>
</feature>
<organism evidence="2 3">
    <name type="scientific">Amycolatopsis panacis</name>
    <dbReference type="NCBI Taxonomy" id="2340917"/>
    <lineage>
        <taxon>Bacteria</taxon>
        <taxon>Bacillati</taxon>
        <taxon>Actinomycetota</taxon>
        <taxon>Actinomycetes</taxon>
        <taxon>Pseudonocardiales</taxon>
        <taxon>Pseudonocardiaceae</taxon>
        <taxon>Amycolatopsis</taxon>
    </lineage>
</organism>
<protein>
    <submittedName>
        <fullName evidence="2">Uncharacterized protein</fullName>
    </submittedName>
</protein>
<proteinExistence type="predicted"/>
<sequence>MLVVVLSVTVAGGLVARELYHTSADDVQSGVMPITVPSSTSHDSRSEPGSGRVEITPDVAGHPAGQAVLAVLQTYFDALNAKNYAMWRQTVTTARIQNTSQSAWHTEFRSTKDGSILVYRIEEAADNSLSVLVGFTSTQSIDEAPANFQYPCIRWRLELPMRIEGGGYRIDIVQSGSGSGSGSGVERERC</sequence>
<accession>A0A419HZS5</accession>
<reference evidence="2 3" key="1">
    <citation type="submission" date="2018-09" db="EMBL/GenBank/DDBJ databases">
        <title>YIM PH 21725 draft genome.</title>
        <authorList>
            <person name="Miao C."/>
        </authorList>
    </citation>
    <scope>NUCLEOTIDE SEQUENCE [LARGE SCALE GENOMIC DNA]</scope>
    <source>
        <strain evidence="3">YIM PH21725</strain>
    </source>
</reference>
<evidence type="ECO:0000313" key="3">
    <source>
        <dbReference type="Proteomes" id="UP000285112"/>
    </source>
</evidence>
<dbReference type="OrthoDB" id="5181866at2"/>
<evidence type="ECO:0000256" key="1">
    <source>
        <dbReference type="SAM" id="MobiDB-lite"/>
    </source>
</evidence>